<gene>
    <name evidence="1" type="ORF">CB5_LOCUS13556</name>
</gene>
<dbReference type="EMBL" id="LR862148">
    <property type="protein sequence ID" value="CAD1830345.1"/>
    <property type="molecule type" value="Genomic_DNA"/>
</dbReference>
<dbReference type="AlphaFoldDB" id="A0A6V7PHI1"/>
<organism evidence="1">
    <name type="scientific">Ananas comosus var. bracteatus</name>
    <name type="common">red pineapple</name>
    <dbReference type="NCBI Taxonomy" id="296719"/>
    <lineage>
        <taxon>Eukaryota</taxon>
        <taxon>Viridiplantae</taxon>
        <taxon>Streptophyta</taxon>
        <taxon>Embryophyta</taxon>
        <taxon>Tracheophyta</taxon>
        <taxon>Spermatophyta</taxon>
        <taxon>Magnoliopsida</taxon>
        <taxon>Liliopsida</taxon>
        <taxon>Poales</taxon>
        <taxon>Bromeliaceae</taxon>
        <taxon>Bromelioideae</taxon>
        <taxon>Ananas</taxon>
    </lineage>
</organism>
<reference evidence="1" key="1">
    <citation type="submission" date="2020-07" db="EMBL/GenBank/DDBJ databases">
        <authorList>
            <person name="Lin J."/>
        </authorList>
    </citation>
    <scope>NUCLEOTIDE SEQUENCE</scope>
</reference>
<sequence length="144" mass="16228">MWHHLPPLFYACREERERSLSPLFSPFLFRSAVPRKHARDAAAEPISPSTSHRRAVRTYGCCRCIVTSRGIHEALTCQISVVQVVPDCWVPSELTVDPYRLFGVRLCRGHRPRVPLRSQACAFALVSLMPVGLALHRPASVDRA</sequence>
<accession>A0A6V7PHI1</accession>
<name>A0A6V7PHI1_ANACO</name>
<evidence type="ECO:0000313" key="1">
    <source>
        <dbReference type="EMBL" id="CAD1830345.1"/>
    </source>
</evidence>
<protein>
    <submittedName>
        <fullName evidence="1">Uncharacterized protein</fullName>
    </submittedName>
</protein>
<proteinExistence type="predicted"/>